<protein>
    <submittedName>
        <fullName evidence="2">Uncharacterized protein</fullName>
    </submittedName>
</protein>
<reference evidence="2" key="2">
    <citation type="journal article" date="2015" name="Fish Shellfish Immunol.">
        <title>Early steps in the European eel (Anguilla anguilla)-Vibrio vulnificus interaction in the gills: Role of the RtxA13 toxin.</title>
        <authorList>
            <person name="Callol A."/>
            <person name="Pajuelo D."/>
            <person name="Ebbesson L."/>
            <person name="Teles M."/>
            <person name="MacKenzie S."/>
            <person name="Amaro C."/>
        </authorList>
    </citation>
    <scope>NUCLEOTIDE SEQUENCE</scope>
</reference>
<accession>A0A0E9TJ16</accession>
<feature type="region of interest" description="Disordered" evidence="1">
    <location>
        <begin position="1"/>
        <end position="24"/>
    </location>
</feature>
<proteinExistence type="predicted"/>
<evidence type="ECO:0000313" key="2">
    <source>
        <dbReference type="EMBL" id="JAH53586.1"/>
    </source>
</evidence>
<reference evidence="2" key="1">
    <citation type="submission" date="2014-11" db="EMBL/GenBank/DDBJ databases">
        <authorList>
            <person name="Amaro Gonzalez C."/>
        </authorList>
    </citation>
    <scope>NUCLEOTIDE SEQUENCE</scope>
</reference>
<sequence length="24" mass="2750">MIQGEFGDNHTEFFLTEENPILPA</sequence>
<evidence type="ECO:0000256" key="1">
    <source>
        <dbReference type="SAM" id="MobiDB-lite"/>
    </source>
</evidence>
<dbReference type="EMBL" id="GBXM01054991">
    <property type="protein sequence ID" value="JAH53586.1"/>
    <property type="molecule type" value="Transcribed_RNA"/>
</dbReference>
<dbReference type="AlphaFoldDB" id="A0A0E9TJ16"/>
<organism evidence="2">
    <name type="scientific">Anguilla anguilla</name>
    <name type="common">European freshwater eel</name>
    <name type="synonym">Muraena anguilla</name>
    <dbReference type="NCBI Taxonomy" id="7936"/>
    <lineage>
        <taxon>Eukaryota</taxon>
        <taxon>Metazoa</taxon>
        <taxon>Chordata</taxon>
        <taxon>Craniata</taxon>
        <taxon>Vertebrata</taxon>
        <taxon>Euteleostomi</taxon>
        <taxon>Actinopterygii</taxon>
        <taxon>Neopterygii</taxon>
        <taxon>Teleostei</taxon>
        <taxon>Anguilliformes</taxon>
        <taxon>Anguillidae</taxon>
        <taxon>Anguilla</taxon>
    </lineage>
</organism>
<name>A0A0E9TJ16_ANGAN</name>